<evidence type="ECO:0000313" key="10">
    <source>
        <dbReference type="Proteomes" id="UP000652760"/>
    </source>
</evidence>
<evidence type="ECO:0000256" key="5">
    <source>
        <dbReference type="ARBA" id="ARBA00022989"/>
    </source>
</evidence>
<dbReference type="Pfam" id="PF07690">
    <property type="entry name" value="MFS_1"/>
    <property type="match status" value="1"/>
</dbReference>
<keyword evidence="6 7" id="KW-0472">Membrane</keyword>
<name>A0ABS1F555_9PROT</name>
<feature type="transmembrane region" description="Helical" evidence="7">
    <location>
        <begin position="317"/>
        <end position="335"/>
    </location>
</feature>
<comment type="caution">
    <text evidence="9">The sequence shown here is derived from an EMBL/GenBank/DDBJ whole genome shotgun (WGS) entry which is preliminary data.</text>
</comment>
<feature type="transmembrane region" description="Helical" evidence="7">
    <location>
        <begin position="141"/>
        <end position="164"/>
    </location>
</feature>
<feature type="transmembrane region" description="Helical" evidence="7">
    <location>
        <begin position="248"/>
        <end position="271"/>
    </location>
</feature>
<proteinExistence type="predicted"/>
<dbReference type="InterPro" id="IPR036259">
    <property type="entry name" value="MFS_trans_sf"/>
</dbReference>
<dbReference type="InterPro" id="IPR020846">
    <property type="entry name" value="MFS_dom"/>
</dbReference>
<feature type="transmembrane region" description="Helical" evidence="7">
    <location>
        <begin position="216"/>
        <end position="236"/>
    </location>
</feature>
<dbReference type="PANTHER" id="PTHR43414">
    <property type="entry name" value="MULTIDRUG RESISTANCE PROTEIN MDTG"/>
    <property type="match status" value="1"/>
</dbReference>
<feature type="transmembrane region" description="Helical" evidence="7">
    <location>
        <begin position="379"/>
        <end position="397"/>
    </location>
</feature>
<organism evidence="9 10">
    <name type="scientific">Azospirillum endophyticum</name>
    <dbReference type="NCBI Taxonomy" id="2800326"/>
    <lineage>
        <taxon>Bacteria</taxon>
        <taxon>Pseudomonadati</taxon>
        <taxon>Pseudomonadota</taxon>
        <taxon>Alphaproteobacteria</taxon>
        <taxon>Rhodospirillales</taxon>
        <taxon>Azospirillaceae</taxon>
        <taxon>Azospirillum</taxon>
    </lineage>
</organism>
<dbReference type="Proteomes" id="UP000652760">
    <property type="component" value="Unassembled WGS sequence"/>
</dbReference>
<evidence type="ECO:0000256" key="4">
    <source>
        <dbReference type="ARBA" id="ARBA00022692"/>
    </source>
</evidence>
<feature type="transmembrane region" description="Helical" evidence="7">
    <location>
        <begin position="48"/>
        <end position="72"/>
    </location>
</feature>
<dbReference type="Gene3D" id="1.20.1250.20">
    <property type="entry name" value="MFS general substrate transporter like domains"/>
    <property type="match status" value="1"/>
</dbReference>
<dbReference type="PROSITE" id="PS50850">
    <property type="entry name" value="MFS"/>
    <property type="match status" value="1"/>
</dbReference>
<dbReference type="SUPFAM" id="SSF103473">
    <property type="entry name" value="MFS general substrate transporter"/>
    <property type="match status" value="1"/>
</dbReference>
<evidence type="ECO:0000256" key="6">
    <source>
        <dbReference type="ARBA" id="ARBA00023136"/>
    </source>
</evidence>
<feature type="transmembrane region" description="Helical" evidence="7">
    <location>
        <begin position="170"/>
        <end position="191"/>
    </location>
</feature>
<keyword evidence="2" id="KW-0813">Transport</keyword>
<feature type="transmembrane region" description="Helical" evidence="7">
    <location>
        <begin position="84"/>
        <end position="103"/>
    </location>
</feature>
<gene>
    <name evidence="9" type="ORF">JHL17_14010</name>
</gene>
<evidence type="ECO:0000259" key="8">
    <source>
        <dbReference type="PROSITE" id="PS50850"/>
    </source>
</evidence>
<reference evidence="10" key="1">
    <citation type="submission" date="2021-01" db="EMBL/GenBank/DDBJ databases">
        <title>Genome public.</title>
        <authorList>
            <person name="Liu C."/>
            <person name="Sun Q."/>
        </authorList>
    </citation>
    <scope>NUCLEOTIDE SEQUENCE [LARGE SCALE GENOMIC DNA]</scope>
    <source>
        <strain evidence="10">YIM B02556</strain>
    </source>
</reference>
<evidence type="ECO:0000256" key="1">
    <source>
        <dbReference type="ARBA" id="ARBA00004651"/>
    </source>
</evidence>
<feature type="transmembrane region" description="Helical" evidence="7">
    <location>
        <begin position="17"/>
        <end position="36"/>
    </location>
</feature>
<feature type="domain" description="Major facilitator superfamily (MFS) profile" evidence="8">
    <location>
        <begin position="11"/>
        <end position="401"/>
    </location>
</feature>
<keyword evidence="3" id="KW-1003">Cell membrane</keyword>
<evidence type="ECO:0000256" key="7">
    <source>
        <dbReference type="SAM" id="Phobius"/>
    </source>
</evidence>
<dbReference type="PANTHER" id="PTHR43414:SF1">
    <property type="entry name" value="PEPTIDE PERMEASE"/>
    <property type="match status" value="1"/>
</dbReference>
<dbReference type="EMBL" id="JAENHM010000044">
    <property type="protein sequence ID" value="MBK1838531.1"/>
    <property type="molecule type" value="Genomic_DNA"/>
</dbReference>
<dbReference type="InterPro" id="IPR011701">
    <property type="entry name" value="MFS"/>
</dbReference>
<keyword evidence="5 7" id="KW-1133">Transmembrane helix</keyword>
<feature type="transmembrane region" description="Helical" evidence="7">
    <location>
        <begin position="347"/>
        <end position="367"/>
    </location>
</feature>
<keyword evidence="4 7" id="KW-0812">Transmembrane</keyword>
<sequence>MTSVSLAPDRVRRAVRILFVVQFISMGAMEMSGPFWPVHLASYDPPGWLFGVAGTVVYVGPMLGVALTGSFWGRVGDRFGHRPMMIRALLGLALTQLALALAGDVWTILALRFLQGACAGYIAPAQAYGVGIESPAARTRLFAHLQVSTNVGSVVGAVAGGVILDHAAFFWINAAAATICAACAVAVATLLPDTPPPTSGTKTPVPADRPTAGSRLPAPVLALLGVMGLLLAARMITQAPFSLYVTSVLGAGTGVTGLCYAMLALGFVIAAPAWARHFEGMARTATLRRMTWVAAGCAGLTAVAGLTASVAVFAAVYLAWGVLLGATTPVLMALVSRATDGARQGRILGVAQSTTQGASMAGIALGVGLGQTVGFEHTYFFVAAAYAASAVALWAAARDRHR</sequence>
<evidence type="ECO:0000256" key="3">
    <source>
        <dbReference type="ARBA" id="ARBA00022475"/>
    </source>
</evidence>
<keyword evidence="10" id="KW-1185">Reference proteome</keyword>
<evidence type="ECO:0000313" key="9">
    <source>
        <dbReference type="EMBL" id="MBK1838531.1"/>
    </source>
</evidence>
<protein>
    <submittedName>
        <fullName evidence="9">MFS transporter</fullName>
    </submittedName>
</protein>
<feature type="transmembrane region" description="Helical" evidence="7">
    <location>
        <begin position="109"/>
        <end position="129"/>
    </location>
</feature>
<evidence type="ECO:0000256" key="2">
    <source>
        <dbReference type="ARBA" id="ARBA00022448"/>
    </source>
</evidence>
<comment type="subcellular location">
    <subcellularLocation>
        <location evidence="1">Cell membrane</location>
        <topology evidence="1">Multi-pass membrane protein</topology>
    </subcellularLocation>
</comment>
<dbReference type="RefSeq" id="WP_200194090.1">
    <property type="nucleotide sequence ID" value="NZ_JAENHM010000044.1"/>
</dbReference>
<feature type="transmembrane region" description="Helical" evidence="7">
    <location>
        <begin position="292"/>
        <end position="311"/>
    </location>
</feature>
<accession>A0ABS1F555</accession>